<evidence type="ECO:0000313" key="1">
    <source>
        <dbReference type="EMBL" id="MBB5752607.1"/>
    </source>
</evidence>
<dbReference type="EMBL" id="JACHOO010000003">
    <property type="protein sequence ID" value="MBB5752607.1"/>
    <property type="molecule type" value="Genomic_DNA"/>
</dbReference>
<dbReference type="AlphaFoldDB" id="A0A7W9FKB7"/>
<dbReference type="Proteomes" id="UP000523821">
    <property type="component" value="Unassembled WGS sequence"/>
</dbReference>
<sequence length="161" mass="18338">MATAHRKPDVQSPDLRNEGLYESDFHAWTETQAALIRAGRVGELDLPNILEEIESLGRGERRELVNRLTVLITHLLKWQFQPKRRSRSWLGTIVEQRRRIARHVRENPSLGPFLREAMDLAFEDAVAIAAAETGLDRALFPASLPFTFDQLVDPDFLPGDL</sequence>
<dbReference type="PANTHER" id="PTHR34235:SF4">
    <property type="entry name" value="SLR0291 PROTEIN"/>
    <property type="match status" value="1"/>
</dbReference>
<keyword evidence="2" id="KW-1185">Reference proteome</keyword>
<dbReference type="Pfam" id="PF01724">
    <property type="entry name" value="DUF29"/>
    <property type="match status" value="1"/>
</dbReference>
<gene>
    <name evidence="1" type="ORF">GGQ63_001661</name>
</gene>
<evidence type="ECO:0000313" key="2">
    <source>
        <dbReference type="Proteomes" id="UP000523821"/>
    </source>
</evidence>
<accession>A0A7W9FKB7</accession>
<dbReference type="Gene3D" id="1.20.1220.20">
    <property type="entry name" value="Uncharcterised protein PF01724"/>
    <property type="match status" value="1"/>
</dbReference>
<organism evidence="1 2">
    <name type="scientific">Prosthecomicrobium pneumaticum</name>
    <dbReference type="NCBI Taxonomy" id="81895"/>
    <lineage>
        <taxon>Bacteria</taxon>
        <taxon>Pseudomonadati</taxon>
        <taxon>Pseudomonadota</taxon>
        <taxon>Alphaproteobacteria</taxon>
        <taxon>Hyphomicrobiales</taxon>
        <taxon>Kaistiaceae</taxon>
        <taxon>Prosthecomicrobium</taxon>
    </lineage>
</organism>
<dbReference type="InterPro" id="IPR002636">
    <property type="entry name" value="DUF29"/>
</dbReference>
<protein>
    <recommendedName>
        <fullName evidence="3">DUF29 domain-containing protein</fullName>
    </recommendedName>
</protein>
<reference evidence="1 2" key="1">
    <citation type="submission" date="2020-08" db="EMBL/GenBank/DDBJ databases">
        <title>Genomic Encyclopedia of Type Strains, Phase IV (KMG-IV): sequencing the most valuable type-strain genomes for metagenomic binning, comparative biology and taxonomic classification.</title>
        <authorList>
            <person name="Goeker M."/>
        </authorList>
    </citation>
    <scope>NUCLEOTIDE SEQUENCE [LARGE SCALE GENOMIC DNA]</scope>
    <source>
        <strain evidence="1 2">DSM 16268</strain>
    </source>
</reference>
<evidence type="ECO:0008006" key="3">
    <source>
        <dbReference type="Google" id="ProtNLM"/>
    </source>
</evidence>
<name>A0A7W9FKB7_9HYPH</name>
<comment type="caution">
    <text evidence="1">The sequence shown here is derived from an EMBL/GenBank/DDBJ whole genome shotgun (WGS) entry which is preliminary data.</text>
</comment>
<dbReference type="PANTHER" id="PTHR34235">
    <property type="entry name" value="SLR1203 PROTEIN-RELATED"/>
    <property type="match status" value="1"/>
</dbReference>
<proteinExistence type="predicted"/>
<dbReference type="RefSeq" id="WP_183854560.1">
    <property type="nucleotide sequence ID" value="NZ_JACHOO010000003.1"/>
</dbReference>